<feature type="compositionally biased region" description="Low complexity" evidence="1">
    <location>
        <begin position="24"/>
        <end position="34"/>
    </location>
</feature>
<accession>A0A420YGJ8</accession>
<reference evidence="2 3" key="1">
    <citation type="submission" date="2018-08" db="EMBL/GenBank/DDBJ databases">
        <title>Draft genome of the lignicolous fungus Coniochaeta pulveracea.</title>
        <authorList>
            <person name="Borstlap C.J."/>
            <person name="De Witt R.N."/>
            <person name="Botha A."/>
            <person name="Volschenk H."/>
        </authorList>
    </citation>
    <scope>NUCLEOTIDE SEQUENCE [LARGE SCALE GENOMIC DNA]</scope>
    <source>
        <strain evidence="2 3">CAB683</strain>
    </source>
</reference>
<sequence length="199" mass="21329">MWRMLILGDFASIVSPSPRHRSSTNKSKGNGSNSRFGLIRITKPRLIDLELETGRVETRRRADTVPPATAALELGTRTNQVQRPRDGSRREAVTEAGAGHAARRIPRGLVRHEDAELLLWDVDGPVAGLVGVEGDGQRELGLAGVCAGRRVVACGTPGVNGRYRQGRYQGASNQEGGSGGFPAAERYRGIASSRKGSSF</sequence>
<feature type="region of interest" description="Disordered" evidence="1">
    <location>
        <begin position="78"/>
        <end position="102"/>
    </location>
</feature>
<protein>
    <submittedName>
        <fullName evidence="2">Uncharacterized protein</fullName>
    </submittedName>
</protein>
<feature type="compositionally biased region" description="Basic and acidic residues" evidence="1">
    <location>
        <begin position="83"/>
        <end position="93"/>
    </location>
</feature>
<name>A0A420YGJ8_9PEZI</name>
<gene>
    <name evidence="2" type="ORF">DL546_007541</name>
</gene>
<dbReference type="EMBL" id="QVQW01000011">
    <property type="protein sequence ID" value="RKU46987.1"/>
    <property type="molecule type" value="Genomic_DNA"/>
</dbReference>
<feature type="region of interest" description="Disordered" evidence="1">
    <location>
        <begin position="14"/>
        <end position="35"/>
    </location>
</feature>
<evidence type="ECO:0000313" key="2">
    <source>
        <dbReference type="EMBL" id="RKU46987.1"/>
    </source>
</evidence>
<evidence type="ECO:0000256" key="1">
    <source>
        <dbReference type="SAM" id="MobiDB-lite"/>
    </source>
</evidence>
<dbReference type="AlphaFoldDB" id="A0A420YGJ8"/>
<comment type="caution">
    <text evidence="2">The sequence shown here is derived from an EMBL/GenBank/DDBJ whole genome shotgun (WGS) entry which is preliminary data.</text>
</comment>
<evidence type="ECO:0000313" key="3">
    <source>
        <dbReference type="Proteomes" id="UP000275385"/>
    </source>
</evidence>
<keyword evidence="3" id="KW-1185">Reference proteome</keyword>
<organism evidence="2 3">
    <name type="scientific">Coniochaeta pulveracea</name>
    <dbReference type="NCBI Taxonomy" id="177199"/>
    <lineage>
        <taxon>Eukaryota</taxon>
        <taxon>Fungi</taxon>
        <taxon>Dikarya</taxon>
        <taxon>Ascomycota</taxon>
        <taxon>Pezizomycotina</taxon>
        <taxon>Sordariomycetes</taxon>
        <taxon>Sordariomycetidae</taxon>
        <taxon>Coniochaetales</taxon>
        <taxon>Coniochaetaceae</taxon>
        <taxon>Coniochaeta</taxon>
    </lineage>
</organism>
<dbReference type="Proteomes" id="UP000275385">
    <property type="component" value="Unassembled WGS sequence"/>
</dbReference>
<feature type="region of interest" description="Disordered" evidence="1">
    <location>
        <begin position="169"/>
        <end position="199"/>
    </location>
</feature>
<proteinExistence type="predicted"/>